<gene>
    <name evidence="3" type="ORF">POM99_17015</name>
</gene>
<keyword evidence="1 3" id="KW-0378">Hydrolase</keyword>
<sequence>MAQAAIRGGYADWDAGQVHYRHAGHGPAVILLGGAPRSGAQFEPVMAQLAAAGYLAIAPDIPGFGASSPAPAGFAMEEVAGFLLPVLDALGLDRVALFGLHSGHKVAAAFAAKWPDRTAGLIVAGKSHSIGADQEHRNATVRGAVVERYFANGADEVDGPDPLRGWAAQWRNLTKLWWDDALHLAQDKVALLKALEARIIDDLSARRTVRDFYRANFAFDLTGTLARVQAPVLLLEITSAGEDGAIGRQGAALAAQIGGARLLEVPETDPLGLFFHIGHDRTAEIIAEFLAEGAN</sequence>
<evidence type="ECO:0000256" key="1">
    <source>
        <dbReference type="ARBA" id="ARBA00022801"/>
    </source>
</evidence>
<dbReference type="PANTHER" id="PTHR42977">
    <property type="entry name" value="HYDROLASE-RELATED"/>
    <property type="match status" value="1"/>
</dbReference>
<comment type="caution">
    <text evidence="3">The sequence shown here is derived from an EMBL/GenBank/DDBJ whole genome shotgun (WGS) entry which is preliminary data.</text>
</comment>
<dbReference type="InterPro" id="IPR051340">
    <property type="entry name" value="Haloalkane_dehalogenase"/>
</dbReference>
<dbReference type="InterPro" id="IPR000073">
    <property type="entry name" value="AB_hydrolase_1"/>
</dbReference>
<dbReference type="EMBL" id="JAROCY010000018">
    <property type="protein sequence ID" value="MDF8334911.1"/>
    <property type="molecule type" value="Genomic_DNA"/>
</dbReference>
<dbReference type="PRINTS" id="PR00111">
    <property type="entry name" value="ABHYDROLASE"/>
</dbReference>
<evidence type="ECO:0000313" key="3">
    <source>
        <dbReference type="EMBL" id="MDF8334911.1"/>
    </source>
</evidence>
<protein>
    <submittedName>
        <fullName evidence="3">Alpha/beta hydrolase</fullName>
    </submittedName>
</protein>
<organism evidence="3 4">
    <name type="scientific">Novosphingobium cyanobacteriorum</name>
    <dbReference type="NCBI Taxonomy" id="3024215"/>
    <lineage>
        <taxon>Bacteria</taxon>
        <taxon>Pseudomonadati</taxon>
        <taxon>Pseudomonadota</taxon>
        <taxon>Alphaproteobacteria</taxon>
        <taxon>Sphingomonadales</taxon>
        <taxon>Sphingomonadaceae</taxon>
        <taxon>Novosphingobium</taxon>
    </lineage>
</organism>
<feature type="domain" description="AB hydrolase-1" evidence="2">
    <location>
        <begin position="27"/>
        <end position="139"/>
    </location>
</feature>
<dbReference type="GO" id="GO:0016787">
    <property type="term" value="F:hydrolase activity"/>
    <property type="evidence" value="ECO:0007669"/>
    <property type="project" value="UniProtKB-KW"/>
</dbReference>
<evidence type="ECO:0000259" key="2">
    <source>
        <dbReference type="Pfam" id="PF00561"/>
    </source>
</evidence>
<dbReference type="Proteomes" id="UP001222770">
    <property type="component" value="Unassembled WGS sequence"/>
</dbReference>
<dbReference type="RefSeq" id="WP_277279682.1">
    <property type="nucleotide sequence ID" value="NZ_JAROCY010000018.1"/>
</dbReference>
<dbReference type="PANTHER" id="PTHR42977:SF3">
    <property type="entry name" value="AB HYDROLASE-1 DOMAIN-CONTAINING PROTEIN"/>
    <property type="match status" value="1"/>
</dbReference>
<dbReference type="InterPro" id="IPR029058">
    <property type="entry name" value="AB_hydrolase_fold"/>
</dbReference>
<keyword evidence="4" id="KW-1185">Reference proteome</keyword>
<dbReference type="Gene3D" id="3.40.50.1820">
    <property type="entry name" value="alpha/beta hydrolase"/>
    <property type="match status" value="1"/>
</dbReference>
<reference evidence="3 4" key="1">
    <citation type="submission" date="2023-03" db="EMBL/GenBank/DDBJ databases">
        <title>Novosphingobium cyanobacteriorum sp. nov., isolated from a eutrophic reservoir during the Microcystis bloom period.</title>
        <authorList>
            <person name="Kang M."/>
            <person name="Le V."/>
            <person name="Ko S.-R."/>
            <person name="Lee S.-A."/>
            <person name="Ahn C.-Y."/>
        </authorList>
    </citation>
    <scope>NUCLEOTIDE SEQUENCE [LARGE SCALE GENOMIC DNA]</scope>
    <source>
        <strain evidence="3 4">HBC54</strain>
    </source>
</reference>
<proteinExistence type="predicted"/>
<name>A0ABT6CLW5_9SPHN</name>
<evidence type="ECO:0000313" key="4">
    <source>
        <dbReference type="Proteomes" id="UP001222770"/>
    </source>
</evidence>
<dbReference type="SUPFAM" id="SSF53474">
    <property type="entry name" value="alpha/beta-Hydrolases"/>
    <property type="match status" value="1"/>
</dbReference>
<dbReference type="Pfam" id="PF00561">
    <property type="entry name" value="Abhydrolase_1"/>
    <property type="match status" value="1"/>
</dbReference>
<accession>A0ABT6CLW5</accession>